<keyword evidence="1" id="KW-1133">Transmembrane helix</keyword>
<feature type="transmembrane region" description="Helical" evidence="1">
    <location>
        <begin position="76"/>
        <end position="95"/>
    </location>
</feature>
<dbReference type="AlphaFoldDB" id="A0A1B0AUA3"/>
<organism evidence="2 3">
    <name type="scientific">Glossina palpalis gambiensis</name>
    <dbReference type="NCBI Taxonomy" id="67801"/>
    <lineage>
        <taxon>Eukaryota</taxon>
        <taxon>Metazoa</taxon>
        <taxon>Ecdysozoa</taxon>
        <taxon>Arthropoda</taxon>
        <taxon>Hexapoda</taxon>
        <taxon>Insecta</taxon>
        <taxon>Pterygota</taxon>
        <taxon>Neoptera</taxon>
        <taxon>Endopterygota</taxon>
        <taxon>Diptera</taxon>
        <taxon>Brachycera</taxon>
        <taxon>Muscomorpha</taxon>
        <taxon>Hippoboscoidea</taxon>
        <taxon>Glossinidae</taxon>
        <taxon>Glossina</taxon>
    </lineage>
</organism>
<keyword evidence="1" id="KW-0812">Transmembrane</keyword>
<evidence type="ECO:0000313" key="3">
    <source>
        <dbReference type="Proteomes" id="UP000092460"/>
    </source>
</evidence>
<dbReference type="EMBL" id="JXJN01003570">
    <property type="status" value="NOT_ANNOTATED_CDS"/>
    <property type="molecule type" value="Genomic_DNA"/>
</dbReference>
<sequence>MKTQSFGRFNASIRQEFTTCGRTRPEAHGKSRNTLAITTFRGIVIEVLGEFEFEYQLNMFTLTFAKYRYYAKANIVLFYDSLLVVRVLLLLLLFLSDYYMRINVLYEIAVKQYFPDR</sequence>
<reference evidence="3" key="1">
    <citation type="submission" date="2015-01" db="EMBL/GenBank/DDBJ databases">
        <authorList>
            <person name="Aksoy S."/>
            <person name="Warren W."/>
            <person name="Wilson R.K."/>
        </authorList>
    </citation>
    <scope>NUCLEOTIDE SEQUENCE [LARGE SCALE GENOMIC DNA]</scope>
    <source>
        <strain evidence="3">IAEA</strain>
    </source>
</reference>
<evidence type="ECO:0000256" key="1">
    <source>
        <dbReference type="SAM" id="Phobius"/>
    </source>
</evidence>
<accession>A0A1B0AUA3</accession>
<dbReference type="Proteomes" id="UP000092460">
    <property type="component" value="Unassembled WGS sequence"/>
</dbReference>
<protein>
    <submittedName>
        <fullName evidence="2">Uncharacterized protein</fullName>
    </submittedName>
</protein>
<keyword evidence="1" id="KW-0472">Membrane</keyword>
<keyword evidence="3" id="KW-1185">Reference proteome</keyword>
<dbReference type="VEuPathDB" id="VectorBase:GPPI008911"/>
<dbReference type="EnsemblMetazoa" id="GPPI008911-RA">
    <property type="protein sequence ID" value="GPPI008911-PA"/>
    <property type="gene ID" value="GPPI008911"/>
</dbReference>
<evidence type="ECO:0000313" key="2">
    <source>
        <dbReference type="EnsemblMetazoa" id="GPPI008911-PA"/>
    </source>
</evidence>
<proteinExistence type="predicted"/>
<name>A0A1B0AUA3_9MUSC</name>
<reference evidence="2" key="2">
    <citation type="submission" date="2020-05" db="UniProtKB">
        <authorList>
            <consortium name="EnsemblMetazoa"/>
        </authorList>
    </citation>
    <scope>IDENTIFICATION</scope>
    <source>
        <strain evidence="2">IAEA</strain>
    </source>
</reference>